<evidence type="ECO:0000256" key="3">
    <source>
        <dbReference type="ARBA" id="ARBA00022729"/>
    </source>
</evidence>
<dbReference type="GO" id="GO:0071973">
    <property type="term" value="P:bacterial-type flagellum-dependent cell motility"/>
    <property type="evidence" value="ECO:0007669"/>
    <property type="project" value="InterPro"/>
</dbReference>
<keyword evidence="6" id="KW-0282">Flagellum</keyword>
<dbReference type="OrthoDB" id="9786431at2"/>
<sequence>MRQAHWGTTRLTLIGLLAVIVLLMGGLAQAERIKDIASVQGVRSNQLVGYGLVVGLDGTGDQSSQAPFTIQSIRSMLAAQGIAIPDNVNMQVDNVAAVMVTAELPPFARQGQTLDITVSSLGNADSLRGGTLLMTPLRGADGEVYAMAQGNMLVGGFGAEGADGSRITVNIPSAGTIPNGATVEREVRSPFAQQGDIVLNLNTPDFTTAHRVAEAINETLGPNTAQAQDAVSIRVQAPQTPNQRVSFMSYLEEIRVTPAEAPARVIVNARTGSVVIGSEVKVRPAAITHGSLTVTITEAPFVVQPDPFTEGETMVVPQTDIEIEEQANPMFVFGPGTTLDEIVNAVNRVGAAPGDLVSILEALKRAGALRAELIII</sequence>
<keyword evidence="3" id="KW-0732">Signal</keyword>
<keyword evidence="4 5" id="KW-0975">Bacterial flagellum</keyword>
<dbReference type="NCBIfam" id="NF003676">
    <property type="entry name" value="PRK05303.1"/>
    <property type="match status" value="1"/>
</dbReference>
<dbReference type="RefSeq" id="WP_011628649.1">
    <property type="nucleotide sequence ID" value="NC_008340.1"/>
</dbReference>
<dbReference type="GO" id="GO:0009428">
    <property type="term" value="C:bacterial-type flagellum basal body, distal rod, P ring"/>
    <property type="evidence" value="ECO:0007669"/>
    <property type="project" value="InterPro"/>
</dbReference>
<dbReference type="GO" id="GO:0005198">
    <property type="term" value="F:structural molecule activity"/>
    <property type="evidence" value="ECO:0007669"/>
    <property type="project" value="InterPro"/>
</dbReference>
<gene>
    <name evidence="5" type="primary">flgI</name>
    <name evidence="6" type="ordered locus">Mlg_0900</name>
</gene>
<evidence type="ECO:0000256" key="1">
    <source>
        <dbReference type="ARBA" id="ARBA00002591"/>
    </source>
</evidence>
<keyword evidence="7" id="KW-1185">Reference proteome</keyword>
<dbReference type="AlphaFoldDB" id="Q0AA83"/>
<evidence type="ECO:0000256" key="5">
    <source>
        <dbReference type="HAMAP-Rule" id="MF_00416"/>
    </source>
</evidence>
<comment type="subunit">
    <text evidence="5">The basal body constitutes a major portion of the flagellar organelle and consists of four rings (L,P,S, and M) mounted on a central rod.</text>
</comment>
<dbReference type="eggNOG" id="COG1706">
    <property type="taxonomic scope" value="Bacteria"/>
</dbReference>
<comment type="function">
    <text evidence="1 5">Assembles around the rod to form the L-ring and probably protects the motor/basal body from shearing forces during rotation.</text>
</comment>
<organism evidence="6 7">
    <name type="scientific">Alkalilimnicola ehrlichii (strain ATCC BAA-1101 / DSM 17681 / MLHE-1)</name>
    <dbReference type="NCBI Taxonomy" id="187272"/>
    <lineage>
        <taxon>Bacteria</taxon>
        <taxon>Pseudomonadati</taxon>
        <taxon>Pseudomonadota</taxon>
        <taxon>Gammaproteobacteria</taxon>
        <taxon>Chromatiales</taxon>
        <taxon>Ectothiorhodospiraceae</taxon>
        <taxon>Alkalilimnicola</taxon>
    </lineage>
</organism>
<keyword evidence="6" id="KW-0966">Cell projection</keyword>
<dbReference type="HAMAP" id="MF_00416">
    <property type="entry name" value="FlgI"/>
    <property type="match status" value="1"/>
</dbReference>
<dbReference type="Pfam" id="PF02119">
    <property type="entry name" value="FlgI"/>
    <property type="match status" value="1"/>
</dbReference>
<protein>
    <recommendedName>
        <fullName evidence="5">Flagellar P-ring protein</fullName>
    </recommendedName>
    <alternativeName>
        <fullName evidence="5">Basal body P-ring protein</fullName>
    </alternativeName>
</protein>
<dbReference type="PANTHER" id="PTHR30381">
    <property type="entry name" value="FLAGELLAR P-RING PERIPLASMIC PROTEIN FLGI"/>
    <property type="match status" value="1"/>
</dbReference>
<evidence type="ECO:0000313" key="6">
    <source>
        <dbReference type="EMBL" id="ABI56254.1"/>
    </source>
</evidence>
<keyword evidence="6" id="KW-0969">Cilium</keyword>
<accession>Q0AA83</accession>
<dbReference type="EMBL" id="CP000453">
    <property type="protein sequence ID" value="ABI56254.1"/>
    <property type="molecule type" value="Genomic_DNA"/>
</dbReference>
<evidence type="ECO:0000256" key="2">
    <source>
        <dbReference type="ARBA" id="ARBA00008994"/>
    </source>
</evidence>
<keyword evidence="5" id="KW-0574">Periplasm</keyword>
<dbReference type="Proteomes" id="UP000001962">
    <property type="component" value="Chromosome"/>
</dbReference>
<dbReference type="KEGG" id="aeh:Mlg_0900"/>
<dbReference type="InterPro" id="IPR001782">
    <property type="entry name" value="Flag_FlgI"/>
</dbReference>
<evidence type="ECO:0000256" key="4">
    <source>
        <dbReference type="ARBA" id="ARBA00023143"/>
    </source>
</evidence>
<proteinExistence type="inferred from homology"/>
<dbReference type="PANTHER" id="PTHR30381:SF0">
    <property type="entry name" value="FLAGELLAR P-RING PROTEIN"/>
    <property type="match status" value="1"/>
</dbReference>
<comment type="subcellular location">
    <subcellularLocation>
        <location evidence="5">Periplasm</location>
    </subcellularLocation>
    <subcellularLocation>
        <location evidence="5">Bacterial flagellum basal body</location>
    </subcellularLocation>
</comment>
<name>Q0AA83_ALKEH</name>
<reference evidence="7" key="1">
    <citation type="submission" date="2006-08" db="EMBL/GenBank/DDBJ databases">
        <title>Complete sequence of Alkalilimnicola ehrilichei MLHE-1.</title>
        <authorList>
            <person name="Copeland A."/>
            <person name="Lucas S."/>
            <person name="Lapidus A."/>
            <person name="Barry K."/>
            <person name="Detter J.C."/>
            <person name="Glavina del Rio T."/>
            <person name="Hammon N."/>
            <person name="Israni S."/>
            <person name="Dalin E."/>
            <person name="Tice H."/>
            <person name="Pitluck S."/>
            <person name="Sims D."/>
            <person name="Brettin T."/>
            <person name="Bruce D."/>
            <person name="Han C."/>
            <person name="Tapia R."/>
            <person name="Gilna P."/>
            <person name="Schmutz J."/>
            <person name="Larimer F."/>
            <person name="Land M."/>
            <person name="Hauser L."/>
            <person name="Kyrpides N."/>
            <person name="Mikhailova N."/>
            <person name="Oremland R.S."/>
            <person name="Hoeft S.E."/>
            <person name="Switzer-Blum J."/>
            <person name="Kulp T."/>
            <person name="King G."/>
            <person name="Tabita R."/>
            <person name="Witte B."/>
            <person name="Santini J.M."/>
            <person name="Basu P."/>
            <person name="Hollibaugh J.T."/>
            <person name="Xie G."/>
            <person name="Stolz J.F."/>
            <person name="Richardson P."/>
        </authorList>
    </citation>
    <scope>NUCLEOTIDE SEQUENCE [LARGE SCALE GENOMIC DNA]</scope>
    <source>
        <strain evidence="7">ATCC BAA-1101 / DSM 17681 / MLHE-1</strain>
    </source>
</reference>
<comment type="similarity">
    <text evidence="2 5">Belongs to the FlgI family.</text>
</comment>
<dbReference type="HOGENOM" id="CLU_045235_1_0_6"/>
<evidence type="ECO:0000313" key="7">
    <source>
        <dbReference type="Proteomes" id="UP000001962"/>
    </source>
</evidence>
<dbReference type="PRINTS" id="PR01010">
    <property type="entry name" value="FLGPRINGFLGI"/>
</dbReference>
<dbReference type="GO" id="GO:0030288">
    <property type="term" value="C:outer membrane-bounded periplasmic space"/>
    <property type="evidence" value="ECO:0007669"/>
    <property type="project" value="InterPro"/>
</dbReference>